<keyword evidence="5" id="KW-1185">Reference proteome</keyword>
<feature type="region of interest" description="Disordered" evidence="2">
    <location>
        <begin position="293"/>
        <end position="321"/>
    </location>
</feature>
<dbReference type="GO" id="GO:0052689">
    <property type="term" value="F:carboxylic ester hydrolase activity"/>
    <property type="evidence" value="ECO:0007669"/>
    <property type="project" value="TreeGrafter"/>
</dbReference>
<dbReference type="AlphaFoldDB" id="A0A9W8B656"/>
<comment type="caution">
    <text evidence="4">The sequence shown here is derived from an EMBL/GenBank/DDBJ whole genome shotgun (WGS) entry which is preliminary data.</text>
</comment>
<dbReference type="GO" id="GO:0042171">
    <property type="term" value="F:lysophosphatidic acid acyltransferase activity"/>
    <property type="evidence" value="ECO:0007669"/>
    <property type="project" value="TreeGrafter"/>
</dbReference>
<dbReference type="PANTHER" id="PTHR42886:SF29">
    <property type="entry name" value="PUMMELIG, ISOFORM A"/>
    <property type="match status" value="1"/>
</dbReference>
<dbReference type="Gene3D" id="3.40.50.1820">
    <property type="entry name" value="alpha/beta hydrolase"/>
    <property type="match status" value="2"/>
</dbReference>
<dbReference type="InterPro" id="IPR000073">
    <property type="entry name" value="AB_hydrolase_1"/>
</dbReference>
<evidence type="ECO:0000259" key="3">
    <source>
        <dbReference type="Pfam" id="PF00561"/>
    </source>
</evidence>
<dbReference type="PANTHER" id="PTHR42886">
    <property type="entry name" value="RE40534P-RELATED"/>
    <property type="match status" value="1"/>
</dbReference>
<dbReference type="Proteomes" id="UP001151582">
    <property type="component" value="Unassembled WGS sequence"/>
</dbReference>
<dbReference type="OrthoDB" id="7457040at2759"/>
<dbReference type="GO" id="GO:0055088">
    <property type="term" value="P:lipid homeostasis"/>
    <property type="evidence" value="ECO:0007669"/>
    <property type="project" value="TreeGrafter"/>
</dbReference>
<evidence type="ECO:0000256" key="2">
    <source>
        <dbReference type="SAM" id="MobiDB-lite"/>
    </source>
</evidence>
<dbReference type="Pfam" id="PF00561">
    <property type="entry name" value="Abhydrolase_1"/>
    <property type="match status" value="1"/>
</dbReference>
<dbReference type="EMBL" id="JANBQB010000193">
    <property type="protein sequence ID" value="KAJ1979934.1"/>
    <property type="molecule type" value="Genomic_DNA"/>
</dbReference>
<organism evidence="4 5">
    <name type="scientific">Dimargaris verticillata</name>
    <dbReference type="NCBI Taxonomy" id="2761393"/>
    <lineage>
        <taxon>Eukaryota</taxon>
        <taxon>Fungi</taxon>
        <taxon>Fungi incertae sedis</taxon>
        <taxon>Zoopagomycota</taxon>
        <taxon>Kickxellomycotina</taxon>
        <taxon>Dimargaritomycetes</taxon>
        <taxon>Dimargaritales</taxon>
        <taxon>Dimargaritaceae</taxon>
        <taxon>Dimargaris</taxon>
    </lineage>
</organism>
<protein>
    <recommendedName>
        <fullName evidence="3">AB hydrolase-1 domain-containing protein</fullName>
    </recommendedName>
</protein>
<dbReference type="GO" id="GO:0006654">
    <property type="term" value="P:phosphatidic acid biosynthetic process"/>
    <property type="evidence" value="ECO:0007669"/>
    <property type="project" value="TreeGrafter"/>
</dbReference>
<accession>A0A9W8B656</accession>
<gene>
    <name evidence="4" type="ORF">H4R34_002636</name>
</gene>
<evidence type="ECO:0000313" key="4">
    <source>
        <dbReference type="EMBL" id="KAJ1979934.1"/>
    </source>
</evidence>
<reference evidence="4" key="1">
    <citation type="submission" date="2022-07" db="EMBL/GenBank/DDBJ databases">
        <title>Phylogenomic reconstructions and comparative analyses of Kickxellomycotina fungi.</title>
        <authorList>
            <person name="Reynolds N.K."/>
            <person name="Stajich J.E."/>
            <person name="Barry K."/>
            <person name="Grigoriev I.V."/>
            <person name="Crous P."/>
            <person name="Smith M.E."/>
        </authorList>
    </citation>
    <scope>NUCLEOTIDE SEQUENCE</scope>
    <source>
        <strain evidence="4">RSA 567</strain>
    </source>
</reference>
<proteinExistence type="inferred from homology"/>
<sequence>MAFPTAWSRPPYQETSTYRQAVEAETRVLTKLPFFQPNEPLDYGSTLNSPVMDWSSFMTEPDSEPMLPKRSVYTRHNSVTTLVDEDASSPEFKKSIARVGGVDIGQGQFIRTLHISSVAPELDTISGMALGTLPAAPDEPPIVLTHGFGAGLAYYYRVYAGLAQQSNRAIYSVDWLGMGLSSRPDTARWFGSAGSTTEDPSGENEHTRRHRAEQFFVDALERWRTVVGLDRMVLVGHSFGGYISTLYALQYPQRVAKLILLSPMGFTEAPASFQAWAHHFHRGQVRGYPPAVELVPHRDNAPSTRKARSAPSSPTSPRPVVASRRYSELIRHIVQHLSHNRCANTADRRNHEYGRDGPACMTQSPEHQAEALDASVASDGDVLGSPYLWLQIYTMVWRWQLSPQWFIRNSSLVGALVYRRYIGKLDFPSTEDSRPQALTDYFYQLAVLPGSGEYAISLLLHPYDYSRAPLCRRVSHLQVPTLFVYGDRDWMDEQGALDAIRTMDPTVPTRLAQLKSAGHNLMLDNPTELAALILQALDE</sequence>
<name>A0A9W8B656_9FUNG</name>
<evidence type="ECO:0000256" key="1">
    <source>
        <dbReference type="ARBA" id="ARBA00038097"/>
    </source>
</evidence>
<feature type="domain" description="AB hydrolase-1" evidence="3">
    <location>
        <begin position="140"/>
        <end position="270"/>
    </location>
</feature>
<comment type="similarity">
    <text evidence="1">Belongs to the peptidase S33 family. ABHD4/ABHD5 subfamily.</text>
</comment>
<dbReference type="InterPro" id="IPR029058">
    <property type="entry name" value="AB_hydrolase_fold"/>
</dbReference>
<dbReference type="SUPFAM" id="SSF53474">
    <property type="entry name" value="alpha/beta-Hydrolases"/>
    <property type="match status" value="1"/>
</dbReference>
<evidence type="ECO:0000313" key="5">
    <source>
        <dbReference type="Proteomes" id="UP001151582"/>
    </source>
</evidence>
<feature type="compositionally biased region" description="Low complexity" evidence="2">
    <location>
        <begin position="309"/>
        <end position="321"/>
    </location>
</feature>